<dbReference type="OrthoDB" id="5286775at2759"/>
<reference evidence="2 3" key="1">
    <citation type="submission" date="2019-12" db="EMBL/GenBank/DDBJ databases">
        <title>Draft genome sequence of the ascomycete Xylaria multiplex DSM 110363.</title>
        <authorList>
            <person name="Buettner E."/>
            <person name="Kellner H."/>
        </authorList>
    </citation>
    <scope>NUCLEOTIDE SEQUENCE [LARGE SCALE GENOMIC DNA]</scope>
    <source>
        <strain evidence="2 3">DSM 110363</strain>
    </source>
</reference>
<feature type="region of interest" description="Disordered" evidence="1">
    <location>
        <begin position="63"/>
        <end position="95"/>
    </location>
</feature>
<accession>A0A7C8IL48</accession>
<dbReference type="Proteomes" id="UP000481858">
    <property type="component" value="Unassembled WGS sequence"/>
</dbReference>
<evidence type="ECO:0000256" key="1">
    <source>
        <dbReference type="SAM" id="MobiDB-lite"/>
    </source>
</evidence>
<organism evidence="2 3">
    <name type="scientific">Xylaria multiplex</name>
    <dbReference type="NCBI Taxonomy" id="323545"/>
    <lineage>
        <taxon>Eukaryota</taxon>
        <taxon>Fungi</taxon>
        <taxon>Dikarya</taxon>
        <taxon>Ascomycota</taxon>
        <taxon>Pezizomycotina</taxon>
        <taxon>Sordariomycetes</taxon>
        <taxon>Xylariomycetidae</taxon>
        <taxon>Xylariales</taxon>
        <taxon>Xylariaceae</taxon>
        <taxon>Xylaria</taxon>
    </lineage>
</organism>
<protein>
    <submittedName>
        <fullName evidence="2">Uncharacterized protein</fullName>
    </submittedName>
</protein>
<dbReference type="AlphaFoldDB" id="A0A7C8IL48"/>
<name>A0A7C8IL48_9PEZI</name>
<keyword evidence="3" id="KW-1185">Reference proteome</keyword>
<evidence type="ECO:0000313" key="3">
    <source>
        <dbReference type="Proteomes" id="UP000481858"/>
    </source>
</evidence>
<gene>
    <name evidence="2" type="ORF">GQX73_g7195</name>
</gene>
<comment type="caution">
    <text evidence="2">The sequence shown here is derived from an EMBL/GenBank/DDBJ whole genome shotgun (WGS) entry which is preliminary data.</text>
</comment>
<proteinExistence type="predicted"/>
<feature type="compositionally biased region" description="Polar residues" evidence="1">
    <location>
        <begin position="65"/>
        <end position="77"/>
    </location>
</feature>
<dbReference type="InParanoid" id="A0A7C8IL48"/>
<sequence>MSALGRWFWSGFSRSRSSGIEGLPTGSDQSLDRVLHGRVAKHAHTEATSKAIKYGKGKEKDEYITSKSSSDLTTSIGQGDENDSERGKFTDVKPTMRQPSAMLVQAFEEVVPEVIVKYETDSESDSDTAWRLEQIYLNTILNARNEYTLMPSTWKMHFRGIPLPDSLFYIKTKSKSIRPRIYARTDRLEYRGALALRKLIDIHARIQDIRDDEAEVKSNQETSRAEKRALIRALSAHIVKQLRRILEQTLDWAKKDGSIDKYGDTVPPNVRVMELNGISVTDEPESELKIQIEMSELAQQWRDYASSGFKAAPAPVIFGFVIMKHIITIVTLDAADPCAIIHVPCQLHMAERNQNQWNALAILVTICWARDVLLDYIDGRDLEPVVEIESSDPDA</sequence>
<dbReference type="EMBL" id="WUBL01000090">
    <property type="protein sequence ID" value="KAF2966386.1"/>
    <property type="molecule type" value="Genomic_DNA"/>
</dbReference>
<evidence type="ECO:0000313" key="2">
    <source>
        <dbReference type="EMBL" id="KAF2966386.1"/>
    </source>
</evidence>